<evidence type="ECO:0000313" key="3">
    <source>
        <dbReference type="EMBL" id="AIF05361.1"/>
    </source>
</evidence>
<organism evidence="3">
    <name type="scientific">uncultured marine group II/III euryarchaeote KM3_182_B06</name>
    <dbReference type="NCBI Taxonomy" id="1457946"/>
    <lineage>
        <taxon>Archaea</taxon>
        <taxon>Methanobacteriati</taxon>
        <taxon>Methanobacteriota</taxon>
        <taxon>environmental samples</taxon>
    </lineage>
</organism>
<proteinExistence type="predicted"/>
<protein>
    <submittedName>
        <fullName evidence="3">Uncharacterized protein</fullName>
    </submittedName>
</protein>
<evidence type="ECO:0000256" key="2">
    <source>
        <dbReference type="SAM" id="Phobius"/>
    </source>
</evidence>
<feature type="region of interest" description="Disordered" evidence="1">
    <location>
        <begin position="769"/>
        <end position="839"/>
    </location>
</feature>
<accession>A0A075GMW2</accession>
<evidence type="ECO:0000256" key="1">
    <source>
        <dbReference type="SAM" id="MobiDB-lite"/>
    </source>
</evidence>
<feature type="compositionally biased region" description="Pro residues" evidence="1">
    <location>
        <begin position="788"/>
        <end position="810"/>
    </location>
</feature>
<feature type="compositionally biased region" description="Polar residues" evidence="1">
    <location>
        <begin position="818"/>
        <end position="833"/>
    </location>
</feature>
<reference evidence="3" key="1">
    <citation type="journal article" date="2014" name="Genome Biol. Evol.">
        <title>Pangenome evidence for extensive interdomain horizontal transfer affecting lineage core and shell genes in uncultured planktonic thaumarchaeota and euryarchaeota.</title>
        <authorList>
            <person name="Deschamps P."/>
            <person name="Zivanovic Y."/>
            <person name="Moreira D."/>
            <person name="Rodriguez-Valera F."/>
            <person name="Lopez-Garcia P."/>
        </authorList>
    </citation>
    <scope>NUCLEOTIDE SEQUENCE</scope>
</reference>
<feature type="transmembrane region" description="Helical" evidence="2">
    <location>
        <begin position="739"/>
        <end position="760"/>
    </location>
</feature>
<dbReference type="EMBL" id="KF900737">
    <property type="protein sequence ID" value="AIF05361.1"/>
    <property type="molecule type" value="Genomic_DNA"/>
</dbReference>
<feature type="transmembrane region" description="Helical" evidence="2">
    <location>
        <begin position="69"/>
        <end position="86"/>
    </location>
</feature>
<name>A0A075GMW2_9EURY</name>
<sequence length="839" mass="91033">MKRQEPLIERIFVHSHQPPKRPVLPAMSSLAQTTDEAHSNLIFYTEICELSLRYTHPLKTHPRFMRSRIQVIVTLMLIVSMLPALAQAGGARWNTGDLEISPSIAIPGEIVEIRIEALDAEEKYEVWVEDSEGQYRFERHNQTTNNEVLIYEWTVSPNIPTGQYSLCLGIWDTDWWDDEYIALEGCDSFWVMSRKVITESPHDAVLPGSTVVVNGAITHPWTNEPIFADRVEYLAEYFIDEDGLIDYRTQTGTLNSITGIFSFQFDIPLNVPQGDWLYSDIVITVWANGSSGQQSDSTTLVVECGSFSFEWIATGSGSTLLQPGIPVLLEARALVDGYWEWAPLENHTASLSIWQDDIKRPIVVGLNSGARGKIQFMLDIGDLQGLHSGSAILELQGSSPVDGSAVTSNTTVFLLLDDDAIGQGINVNLRENGGPWNPGDSARIDVLVTDDADQPLPHAWFYWTISDSDDNYGYLLNEGLITSDIRLSQVDVDGKAQLNIQISEDHQSSIQDMHVRVTASNSTGWLDSDSITLNIEEPGANIATDSIVFSPGDNIQCSLLAWGLEGNIVWIWQSSDGQSGVVEGTASSVAFSVQIPDAHDEYSWQINVEVIDESGRQVSDSVTLQRRQGHTIEVDLPWGTPKAGEVIEVEYILHSLESDGRLDLPMSWHSGIAGDEENNREGIVTSASGTVPLALPEDLSSGSYLAVIQIGGASSYLVVEIADEESLGAANLAGDVAGAANPTLTILALIIAVVAMILSLRRKGGSDALGMAEDGSPNTPEESVVNKLPPPSLAPVPPTAAPNPAAPPPASGGMPQPSIEQMAQGSGGTQQFPPVQPPQ</sequence>
<keyword evidence="2" id="KW-0812">Transmembrane</keyword>
<keyword evidence="2" id="KW-0472">Membrane</keyword>
<keyword evidence="2" id="KW-1133">Transmembrane helix</keyword>
<dbReference type="AlphaFoldDB" id="A0A075GMW2"/>